<organism evidence="1 2">
    <name type="scientific">Persea americana</name>
    <name type="common">Avocado</name>
    <dbReference type="NCBI Taxonomy" id="3435"/>
    <lineage>
        <taxon>Eukaryota</taxon>
        <taxon>Viridiplantae</taxon>
        <taxon>Streptophyta</taxon>
        <taxon>Embryophyta</taxon>
        <taxon>Tracheophyta</taxon>
        <taxon>Spermatophyta</taxon>
        <taxon>Magnoliopsida</taxon>
        <taxon>Magnoliidae</taxon>
        <taxon>Laurales</taxon>
        <taxon>Lauraceae</taxon>
        <taxon>Persea</taxon>
    </lineage>
</organism>
<sequence length="366" mass="40934">MRYGSSLCLDLEPSLAPKKFNELLRESVFIEDAKRLTKMTELMDALEEEKKKAEAFKRELPLTMILLNDAIEGMREMEIGLKKPVLKEFIAPVNTKTDEKINWMSSAQLWSDNSCNKNKAIDLKEQKEKESEGYSFPGCKYSNGGGDFMPIKDLGFLSFSKDEKEPVFPLPDLTLLSPGIKTPSGESDVDVDLNSKRDSGGLESSAASAQSNLQPKKQRRCWSPELHTRFVKALQELGGPQAATPKQIRELMRVDGLTNDEVKSHLQKYRLHNRRHTLPATSSSTASNHRIVVLGEMLPPSGHYEILKPIKSISSTPKSPLRLARTAQRFSLTFSEEDDGKPESCSRRGHLQGPSNEETGIMGIKT</sequence>
<evidence type="ECO:0000313" key="1">
    <source>
        <dbReference type="EMBL" id="KAJ8645596.1"/>
    </source>
</evidence>
<proteinExistence type="predicted"/>
<gene>
    <name evidence="1" type="ORF">MRB53_007344</name>
</gene>
<comment type="caution">
    <text evidence="1">The sequence shown here is derived from an EMBL/GenBank/DDBJ whole genome shotgun (WGS) entry which is preliminary data.</text>
</comment>
<accession>A0ACC2MIK8</accession>
<dbReference type="EMBL" id="CM056810">
    <property type="protein sequence ID" value="KAJ8645596.1"/>
    <property type="molecule type" value="Genomic_DNA"/>
</dbReference>
<reference evidence="1 2" key="1">
    <citation type="journal article" date="2022" name="Hortic Res">
        <title>A haplotype resolved chromosomal level avocado genome allows analysis of novel avocado genes.</title>
        <authorList>
            <person name="Nath O."/>
            <person name="Fletcher S.J."/>
            <person name="Hayward A."/>
            <person name="Shaw L.M."/>
            <person name="Masouleh A.K."/>
            <person name="Furtado A."/>
            <person name="Henry R.J."/>
            <person name="Mitter N."/>
        </authorList>
    </citation>
    <scope>NUCLEOTIDE SEQUENCE [LARGE SCALE GENOMIC DNA]</scope>
    <source>
        <strain evidence="2">cv. Hass</strain>
    </source>
</reference>
<keyword evidence="2" id="KW-1185">Reference proteome</keyword>
<name>A0ACC2MIK8_PERAE</name>
<dbReference type="Proteomes" id="UP001234297">
    <property type="component" value="Chromosome 2"/>
</dbReference>
<protein>
    <submittedName>
        <fullName evidence="1">Uncharacterized protein</fullName>
    </submittedName>
</protein>
<evidence type="ECO:0000313" key="2">
    <source>
        <dbReference type="Proteomes" id="UP001234297"/>
    </source>
</evidence>